<keyword evidence="2" id="KW-0472">Membrane</keyword>
<reference evidence="3" key="3">
    <citation type="submission" date="2018-07" db="EMBL/GenBank/DDBJ databases">
        <title>WGS assembly of Glycine max.</title>
        <authorList>
            <person name="Schmutz J."/>
            <person name="Cannon S."/>
            <person name="Schlueter J."/>
            <person name="Ma J."/>
            <person name="Mitros T."/>
            <person name="Nelson W."/>
            <person name="Hyten D."/>
            <person name="Song Q."/>
            <person name="Thelen J."/>
            <person name="Cheng J."/>
            <person name="Xu D."/>
            <person name="Hellsten U."/>
            <person name="May G."/>
            <person name="Yu Y."/>
            <person name="Sakurai T."/>
            <person name="Umezawa T."/>
            <person name="Bhattacharyya M."/>
            <person name="Sandhu D."/>
            <person name="Valliyodan B."/>
            <person name="Lindquist E."/>
            <person name="Peto M."/>
            <person name="Grant D."/>
            <person name="Shu S."/>
            <person name="Goodstein D."/>
            <person name="Barry K."/>
            <person name="Futrell-Griggs M."/>
            <person name="Abernathy B."/>
            <person name="Du J."/>
            <person name="Tian Z."/>
            <person name="Zhu L."/>
            <person name="Gill N."/>
            <person name="Joshi T."/>
            <person name="Libault M."/>
            <person name="Sethuraman A."/>
            <person name="Zhang X."/>
            <person name="Shinozaki K."/>
            <person name="Nguyen H."/>
            <person name="Wing R."/>
            <person name="Cregan P."/>
            <person name="Specht J."/>
            <person name="Grimwood J."/>
            <person name="Rokhsar D."/>
            <person name="Stacey G."/>
            <person name="Shoemaker R."/>
            <person name="Jackson S."/>
        </authorList>
    </citation>
    <scope>NUCLEOTIDE SEQUENCE</scope>
    <source>
        <tissue evidence="3">Callus</tissue>
    </source>
</reference>
<keyword evidence="2" id="KW-0812">Transmembrane</keyword>
<dbReference type="EnsemblPlants" id="KRH00970">
    <property type="protein sequence ID" value="KRH00970"/>
    <property type="gene ID" value="GLYMA_18G245400"/>
</dbReference>
<dbReference type="EMBL" id="CM000851">
    <property type="protein sequence ID" value="KRH00971.1"/>
    <property type="molecule type" value="Genomic_DNA"/>
</dbReference>
<evidence type="ECO:0000313" key="5">
    <source>
        <dbReference type="Proteomes" id="UP000008827"/>
    </source>
</evidence>
<dbReference type="STRING" id="3847.K7MUI6"/>
<feature type="transmembrane region" description="Helical" evidence="2">
    <location>
        <begin position="201"/>
        <end position="226"/>
    </location>
</feature>
<dbReference type="Gramene" id="KRH00971">
    <property type="protein sequence ID" value="KRH00971"/>
    <property type="gene ID" value="GLYMA_18G245400"/>
</dbReference>
<evidence type="ECO:0000256" key="1">
    <source>
        <dbReference type="SAM" id="MobiDB-lite"/>
    </source>
</evidence>
<evidence type="ECO:0000313" key="4">
    <source>
        <dbReference type="EnsemblPlants" id="KRH00970"/>
    </source>
</evidence>
<dbReference type="AlphaFoldDB" id="K7MUI6"/>
<feature type="transmembrane region" description="Helical" evidence="2">
    <location>
        <begin position="163"/>
        <end position="181"/>
    </location>
</feature>
<dbReference type="EnsemblPlants" id="KRH00971">
    <property type="protein sequence ID" value="KRH00971"/>
    <property type="gene ID" value="GLYMA_18G245400"/>
</dbReference>
<proteinExistence type="predicted"/>
<keyword evidence="5" id="KW-1185">Reference proteome</keyword>
<dbReference type="KEGG" id="gmx:100799163"/>
<protein>
    <submittedName>
        <fullName evidence="3 4">Uncharacterized protein</fullName>
    </submittedName>
</protein>
<dbReference type="RefSeq" id="XP_006602850.1">
    <property type="nucleotide sequence ID" value="XM_006602787.4"/>
</dbReference>
<keyword evidence="2" id="KW-1133">Transmembrane helix</keyword>
<organism evidence="3">
    <name type="scientific">Glycine max</name>
    <name type="common">Soybean</name>
    <name type="synonym">Glycine hispida</name>
    <dbReference type="NCBI Taxonomy" id="3847"/>
    <lineage>
        <taxon>Eukaryota</taxon>
        <taxon>Viridiplantae</taxon>
        <taxon>Streptophyta</taxon>
        <taxon>Embryophyta</taxon>
        <taxon>Tracheophyta</taxon>
        <taxon>Spermatophyta</taxon>
        <taxon>Magnoliopsida</taxon>
        <taxon>eudicotyledons</taxon>
        <taxon>Gunneridae</taxon>
        <taxon>Pentapetalae</taxon>
        <taxon>rosids</taxon>
        <taxon>fabids</taxon>
        <taxon>Fabales</taxon>
        <taxon>Fabaceae</taxon>
        <taxon>Papilionoideae</taxon>
        <taxon>50 kb inversion clade</taxon>
        <taxon>NPAAA clade</taxon>
        <taxon>indigoferoid/millettioid clade</taxon>
        <taxon>Phaseoleae</taxon>
        <taxon>Glycine</taxon>
        <taxon>Glycine subgen. Soja</taxon>
    </lineage>
</organism>
<dbReference type="PaxDb" id="3847-GLYMA18G48060.2"/>
<reference evidence="4" key="2">
    <citation type="submission" date="2018-02" db="UniProtKB">
        <authorList>
            <consortium name="EnsemblPlants"/>
        </authorList>
    </citation>
    <scope>IDENTIFICATION</scope>
    <source>
        <strain evidence="4">Williams 82</strain>
    </source>
</reference>
<dbReference type="OMA" id="DKMTIMV"/>
<dbReference type="GeneID" id="100799163"/>
<evidence type="ECO:0000256" key="2">
    <source>
        <dbReference type="SAM" id="Phobius"/>
    </source>
</evidence>
<dbReference type="Gramene" id="KRH00970">
    <property type="protein sequence ID" value="KRH00970"/>
    <property type="gene ID" value="GLYMA_18G245400"/>
</dbReference>
<reference evidence="3 4" key="1">
    <citation type="journal article" date="2010" name="Nature">
        <title>Genome sequence of the palaeopolyploid soybean.</title>
        <authorList>
            <person name="Schmutz J."/>
            <person name="Cannon S.B."/>
            <person name="Schlueter J."/>
            <person name="Ma J."/>
            <person name="Mitros T."/>
            <person name="Nelson W."/>
            <person name="Hyten D.L."/>
            <person name="Song Q."/>
            <person name="Thelen J.J."/>
            <person name="Cheng J."/>
            <person name="Xu D."/>
            <person name="Hellsten U."/>
            <person name="May G.D."/>
            <person name="Yu Y."/>
            <person name="Sakurai T."/>
            <person name="Umezawa T."/>
            <person name="Bhattacharyya M.K."/>
            <person name="Sandhu D."/>
            <person name="Valliyodan B."/>
            <person name="Lindquist E."/>
            <person name="Peto M."/>
            <person name="Grant D."/>
            <person name="Shu S."/>
            <person name="Goodstein D."/>
            <person name="Barry K."/>
            <person name="Futrell-Griggs M."/>
            <person name="Abernathy B."/>
            <person name="Du J."/>
            <person name="Tian Z."/>
            <person name="Zhu L."/>
            <person name="Gill N."/>
            <person name="Joshi T."/>
            <person name="Libault M."/>
            <person name="Sethuraman A."/>
            <person name="Zhang X.-C."/>
            <person name="Shinozaki K."/>
            <person name="Nguyen H.T."/>
            <person name="Wing R.A."/>
            <person name="Cregan P."/>
            <person name="Specht J."/>
            <person name="Grimwood J."/>
            <person name="Rokhsar D."/>
            <person name="Stacey G."/>
            <person name="Shoemaker R.C."/>
            <person name="Jackson S.A."/>
        </authorList>
    </citation>
    <scope>NUCLEOTIDE SEQUENCE</scope>
    <source>
        <strain evidence="4">cv. Williams 82</strain>
        <tissue evidence="3">Callus</tissue>
    </source>
</reference>
<feature type="transmembrane region" description="Helical" evidence="2">
    <location>
        <begin position="137"/>
        <end position="156"/>
    </location>
</feature>
<evidence type="ECO:0000313" key="3">
    <source>
        <dbReference type="EMBL" id="KRH00971.1"/>
    </source>
</evidence>
<gene>
    <name evidence="4" type="primary">LOC100799163</name>
    <name evidence="3" type="ORF">GLYMA_18G245400</name>
</gene>
<sequence length="259" mass="27878">MSPNNVESGTTDDTEVVGQQQRHSPIHDIALQIQTQAPVETHGLYQTNDVHTRPMGMAVIDAILPPQNPSSLMSFKEAVVSNARRIPLKTLVTLLLVCVGIMDHLAKELSIQFLLELINSHAATQAPLSLGEAFQGFRTVIAYEMAIMLVFLLALLLSCPQPLCGMVMVTISFLGLFVHIPDLVGKAPGIAVTSGFFRMPLICFTTIVAFVLTLVFVFLAVFFAYLTYGCARGAGISTGGELEVAMQDSLGNVEEGGVN</sequence>
<dbReference type="Proteomes" id="UP000008827">
    <property type="component" value="Chromosome 18"/>
</dbReference>
<dbReference type="RefSeq" id="XP_003552464.1">
    <property type="nucleotide sequence ID" value="XM_003552416.5"/>
</dbReference>
<dbReference type="HOGENOM" id="CLU_1075256_0_0_1"/>
<dbReference type="EMBL" id="CM000851">
    <property type="protein sequence ID" value="KRH00970.1"/>
    <property type="molecule type" value="Genomic_DNA"/>
</dbReference>
<feature type="region of interest" description="Disordered" evidence="1">
    <location>
        <begin position="1"/>
        <end position="21"/>
    </location>
</feature>
<name>K7MUI6_SOYBN</name>
<accession>K7MUI6</accession>